<evidence type="ECO:0000256" key="1">
    <source>
        <dbReference type="SAM" id="MobiDB-lite"/>
    </source>
</evidence>
<dbReference type="InterPro" id="IPR044716">
    <property type="entry name" value="LEUNIG-like"/>
</dbReference>
<protein>
    <recommendedName>
        <fullName evidence="4">LisH domain-containing protein</fullName>
    </recommendedName>
</protein>
<proteinExistence type="predicted"/>
<feature type="compositionally biased region" description="Low complexity" evidence="1">
    <location>
        <begin position="371"/>
        <end position="381"/>
    </location>
</feature>
<feature type="compositionally biased region" description="Low complexity" evidence="1">
    <location>
        <begin position="353"/>
        <end position="363"/>
    </location>
</feature>
<dbReference type="SMART" id="SM00667">
    <property type="entry name" value="LisH"/>
    <property type="match status" value="1"/>
</dbReference>
<dbReference type="STRING" id="765257.A0A0C9YFF8"/>
<keyword evidence="3" id="KW-1185">Reference proteome</keyword>
<feature type="compositionally biased region" description="Low complexity" evidence="1">
    <location>
        <begin position="177"/>
        <end position="190"/>
    </location>
</feature>
<dbReference type="OrthoDB" id="5600002at2759"/>
<evidence type="ECO:0000313" key="3">
    <source>
        <dbReference type="Proteomes" id="UP000054018"/>
    </source>
</evidence>
<organism evidence="2 3">
    <name type="scientific">Pisolithus microcarpus 441</name>
    <dbReference type="NCBI Taxonomy" id="765257"/>
    <lineage>
        <taxon>Eukaryota</taxon>
        <taxon>Fungi</taxon>
        <taxon>Dikarya</taxon>
        <taxon>Basidiomycota</taxon>
        <taxon>Agaricomycotina</taxon>
        <taxon>Agaricomycetes</taxon>
        <taxon>Agaricomycetidae</taxon>
        <taxon>Boletales</taxon>
        <taxon>Sclerodermatineae</taxon>
        <taxon>Pisolithaceae</taxon>
        <taxon>Pisolithus</taxon>
    </lineage>
</organism>
<gene>
    <name evidence="2" type="ORF">PISMIDRAFT_29377</name>
</gene>
<feature type="compositionally biased region" description="Polar residues" evidence="1">
    <location>
        <begin position="247"/>
        <end position="277"/>
    </location>
</feature>
<dbReference type="PANTHER" id="PTHR44376">
    <property type="entry name" value="TRANSCRIPTIONAL REGULATOR OF FILAMENTOUS GROWTH FLO8"/>
    <property type="match status" value="1"/>
</dbReference>
<dbReference type="GO" id="GO:0003714">
    <property type="term" value="F:transcription corepressor activity"/>
    <property type="evidence" value="ECO:0007669"/>
    <property type="project" value="InterPro"/>
</dbReference>
<sequence length="709" mass="74866">MSAGPPGSMSGPQPHADHQSQPPSEWEGDKMFNIYIYDYCNKRGFRETAKKLLQEADLTPEATPPIDAKQGLLFEWWTVFWVLFTAKNNGHGNDDALVYTQVRSQHQLQQANVRQLRQPQLTRMINGPMQNGAQGPMSFAMPPNGPQPNGIPMTSGGPTPAGANPSQPQNFNPLVAGQRPGGPQHRGPNGVNPYQSPNMAHSPHNPGMNSGPSPQHPQPPMGQLGPSPHMSHMGQNRMLPPGANMGAVSSAQTSFAQLSRSPSRPNTPGQSMMQQSPSLTNRQLLDGQLTHELARLPGGLVAQAKQDLGWGEKDTLTLDEKQRVVTQASKRTGLTQMGRKAGTVPPAGPSNPMPGMQLQGQRPGQPPQPPQASQQLPQQQRVVKRNSTTPPDEGSLTNTDNSPPDRKRVRRSSMTMDQAPPASQYPPQQPQGGQGGPQPMPNGAMLRPGPMGGPMNNFQLHGPAGMGGNPAMGMPMGGPPMGNAMAPGMASQSQNMLMNYRQAMHAMPKNMVQGPNMGGGAGTPTPGDPGFNPGQAQPGGFPGPQNNRVAKPPNMMPPPPSPAGGPPKEQPKDGSKPPGVPNGSSHQDGSPQNHPSNPSQPGGQGPSGASNPQGNTAPPTPSGTSSTITASPSAVNGTPTLNPAVQPTSSMSEIPTSFLSAEFMQSVSTSLDEFDPQALFRSGEPGIDFEQFREWFDPPGEEIDAMRND</sequence>
<feature type="compositionally biased region" description="Polar residues" evidence="1">
    <location>
        <begin position="635"/>
        <end position="653"/>
    </location>
</feature>
<dbReference type="Pfam" id="PF08513">
    <property type="entry name" value="LisH"/>
    <property type="match status" value="1"/>
</dbReference>
<dbReference type="AlphaFoldDB" id="A0A0C9YFF8"/>
<feature type="region of interest" description="Disordered" evidence="1">
    <location>
        <begin position="510"/>
        <end position="653"/>
    </location>
</feature>
<feature type="compositionally biased region" description="Polar residues" evidence="1">
    <location>
        <begin position="385"/>
        <end position="402"/>
    </location>
</feature>
<feature type="compositionally biased region" description="Low complexity" evidence="1">
    <location>
        <begin position="481"/>
        <end position="490"/>
    </location>
</feature>
<dbReference type="EMBL" id="KN833724">
    <property type="protein sequence ID" value="KIK23595.1"/>
    <property type="molecule type" value="Genomic_DNA"/>
</dbReference>
<feature type="region of interest" description="Disordered" evidence="1">
    <location>
        <begin position="321"/>
        <end position="490"/>
    </location>
</feature>
<feature type="compositionally biased region" description="Low complexity" evidence="1">
    <location>
        <begin position="590"/>
        <end position="634"/>
    </location>
</feature>
<feature type="compositionally biased region" description="Pro residues" evidence="1">
    <location>
        <begin position="554"/>
        <end position="565"/>
    </location>
</feature>
<feature type="compositionally biased region" description="Low complexity" evidence="1">
    <location>
        <begin position="523"/>
        <end position="553"/>
    </location>
</feature>
<dbReference type="PANTHER" id="PTHR44376:SF5">
    <property type="entry name" value="TRANSCRIPTIONAL COREPRESSOR LEUNIG ISOFORM X1"/>
    <property type="match status" value="1"/>
</dbReference>
<evidence type="ECO:0000313" key="2">
    <source>
        <dbReference type="EMBL" id="KIK23595.1"/>
    </source>
</evidence>
<evidence type="ECO:0008006" key="4">
    <source>
        <dbReference type="Google" id="ProtNLM"/>
    </source>
</evidence>
<dbReference type="PROSITE" id="PS50896">
    <property type="entry name" value="LISH"/>
    <property type="match status" value="1"/>
</dbReference>
<feature type="compositionally biased region" description="Gly residues" evidence="1">
    <location>
        <begin position="464"/>
        <end position="480"/>
    </location>
</feature>
<feature type="region of interest" description="Disordered" evidence="1">
    <location>
        <begin position="1"/>
        <end position="24"/>
    </location>
</feature>
<name>A0A0C9YFF8_9AGAM</name>
<dbReference type="HOGENOM" id="CLU_335571_0_0_1"/>
<dbReference type="InterPro" id="IPR006594">
    <property type="entry name" value="LisH"/>
</dbReference>
<dbReference type="Proteomes" id="UP000054018">
    <property type="component" value="Unassembled WGS sequence"/>
</dbReference>
<feature type="region of interest" description="Disordered" evidence="1">
    <location>
        <begin position="141"/>
        <end position="277"/>
    </location>
</feature>
<reference evidence="3" key="2">
    <citation type="submission" date="2015-01" db="EMBL/GenBank/DDBJ databases">
        <title>Evolutionary Origins and Diversification of the Mycorrhizal Mutualists.</title>
        <authorList>
            <consortium name="DOE Joint Genome Institute"/>
            <consortium name="Mycorrhizal Genomics Consortium"/>
            <person name="Kohler A."/>
            <person name="Kuo A."/>
            <person name="Nagy L.G."/>
            <person name="Floudas D."/>
            <person name="Copeland A."/>
            <person name="Barry K.W."/>
            <person name="Cichocki N."/>
            <person name="Veneault-Fourrey C."/>
            <person name="LaButti K."/>
            <person name="Lindquist E.A."/>
            <person name="Lipzen A."/>
            <person name="Lundell T."/>
            <person name="Morin E."/>
            <person name="Murat C."/>
            <person name="Riley R."/>
            <person name="Ohm R."/>
            <person name="Sun H."/>
            <person name="Tunlid A."/>
            <person name="Henrissat B."/>
            <person name="Grigoriev I.V."/>
            <person name="Hibbett D.S."/>
            <person name="Martin F."/>
        </authorList>
    </citation>
    <scope>NUCLEOTIDE SEQUENCE [LARGE SCALE GENOMIC DNA]</scope>
    <source>
        <strain evidence="3">441</strain>
    </source>
</reference>
<feature type="compositionally biased region" description="Polar residues" evidence="1">
    <location>
        <begin position="324"/>
        <end position="335"/>
    </location>
</feature>
<reference evidence="2 3" key="1">
    <citation type="submission" date="2014-04" db="EMBL/GenBank/DDBJ databases">
        <authorList>
            <consortium name="DOE Joint Genome Institute"/>
            <person name="Kuo A."/>
            <person name="Kohler A."/>
            <person name="Costa M.D."/>
            <person name="Nagy L.G."/>
            <person name="Floudas D."/>
            <person name="Copeland A."/>
            <person name="Barry K.W."/>
            <person name="Cichocki N."/>
            <person name="Veneault-Fourrey C."/>
            <person name="LaButti K."/>
            <person name="Lindquist E.A."/>
            <person name="Lipzen A."/>
            <person name="Lundell T."/>
            <person name="Morin E."/>
            <person name="Murat C."/>
            <person name="Sun H."/>
            <person name="Tunlid A."/>
            <person name="Henrissat B."/>
            <person name="Grigoriev I.V."/>
            <person name="Hibbett D.S."/>
            <person name="Martin F."/>
            <person name="Nordberg H.P."/>
            <person name="Cantor M.N."/>
            <person name="Hua S.X."/>
        </authorList>
    </citation>
    <scope>NUCLEOTIDE SEQUENCE [LARGE SCALE GENOMIC DNA]</scope>
    <source>
        <strain evidence="2 3">441</strain>
    </source>
</reference>
<accession>A0A0C9YFF8</accession>